<proteinExistence type="predicted"/>
<dbReference type="InterPro" id="IPR014825">
    <property type="entry name" value="DNA_alkylation"/>
</dbReference>
<dbReference type="AlphaFoldDB" id="A0A6P1ZD82"/>
<dbReference type="EMBL" id="QMIF01000014">
    <property type="protein sequence ID" value="TVM31706.1"/>
    <property type="molecule type" value="Genomic_DNA"/>
</dbReference>
<accession>A0A6P1ZD82</accession>
<dbReference type="Gene3D" id="1.25.10.90">
    <property type="match status" value="1"/>
</dbReference>
<evidence type="ECO:0000313" key="1">
    <source>
        <dbReference type="EMBL" id="TVM31706.1"/>
    </source>
</evidence>
<dbReference type="OrthoDB" id="9775346at2"/>
<dbReference type="RefSeq" id="WP_144306664.1">
    <property type="nucleotide sequence ID" value="NZ_QMIF01000014.1"/>
</dbReference>
<dbReference type="Proteomes" id="UP000434052">
    <property type="component" value="Unassembled WGS sequence"/>
</dbReference>
<evidence type="ECO:0008006" key="3">
    <source>
        <dbReference type="Google" id="ProtNLM"/>
    </source>
</evidence>
<protein>
    <recommendedName>
        <fullName evidence="3">DNA alkylation repair protein</fullName>
    </recommendedName>
</protein>
<dbReference type="PANTHER" id="PTHR34070">
    <property type="entry name" value="ARMADILLO-TYPE FOLD"/>
    <property type="match status" value="1"/>
</dbReference>
<dbReference type="Pfam" id="PF08713">
    <property type="entry name" value="DNA_alkylation"/>
    <property type="match status" value="1"/>
</dbReference>
<name>A0A6P1ZD82_9BACT</name>
<dbReference type="SUPFAM" id="SSF48371">
    <property type="entry name" value="ARM repeat"/>
    <property type="match status" value="1"/>
</dbReference>
<gene>
    <name evidence="1" type="ORF">DQK91_17360</name>
</gene>
<organism evidence="1 2">
    <name type="scientific">Oceanidesulfovibrio marinus</name>
    <dbReference type="NCBI Taxonomy" id="370038"/>
    <lineage>
        <taxon>Bacteria</taxon>
        <taxon>Pseudomonadati</taxon>
        <taxon>Thermodesulfobacteriota</taxon>
        <taxon>Desulfovibrionia</taxon>
        <taxon>Desulfovibrionales</taxon>
        <taxon>Desulfovibrionaceae</taxon>
        <taxon>Oceanidesulfovibrio</taxon>
    </lineage>
</organism>
<reference evidence="1 2" key="1">
    <citation type="submission" date="2018-06" db="EMBL/GenBank/DDBJ databases">
        <title>Complete genome of Desulfovibrio marinus P48SEP.</title>
        <authorList>
            <person name="Crispim J.S."/>
            <person name="Vidigal P.M.P."/>
            <person name="Silva L.C.F."/>
            <person name="Araujo L.C."/>
            <person name="Laguardia C.N."/>
            <person name="Dias R.S."/>
            <person name="Sousa M.P."/>
            <person name="Paula S.O."/>
            <person name="Silva C."/>
        </authorList>
    </citation>
    <scope>NUCLEOTIDE SEQUENCE [LARGE SCALE GENOMIC DNA]</scope>
    <source>
        <strain evidence="1 2">P48SEP</strain>
    </source>
</reference>
<dbReference type="CDD" id="cd06561">
    <property type="entry name" value="AlkD_like"/>
    <property type="match status" value="1"/>
</dbReference>
<dbReference type="PANTHER" id="PTHR34070:SF1">
    <property type="entry name" value="DNA ALKYLATION REPAIR PROTEIN"/>
    <property type="match status" value="1"/>
</dbReference>
<comment type="caution">
    <text evidence="1">The sequence shown here is derived from an EMBL/GenBank/DDBJ whole genome shotgun (WGS) entry which is preliminary data.</text>
</comment>
<sequence length="258" mass="28440">MIQHAIERLAVRLDAVADPEVRAGADAYLKHVIPHRGVKRPGVTAVVRQWLAEDLHEAEPSQLREIGFALLRQPYSEDKYAGAMVLERVIAAEALGWREELDLLADVFDDGCVQEWATCDTVCGRVCAPLITQGGMECARAVASWRDASNVWRKRAAAVSFVGFARKGESSLPGLTALVLQTAGALLPSPERFINLGVGWVLRELGNNEPDAVLAFVESRLADFNAEGLRYALEKRDPALRKELSAKRTALTRRRRST</sequence>
<dbReference type="InterPro" id="IPR016024">
    <property type="entry name" value="ARM-type_fold"/>
</dbReference>
<evidence type="ECO:0000313" key="2">
    <source>
        <dbReference type="Proteomes" id="UP000434052"/>
    </source>
</evidence>